<evidence type="ECO:0000313" key="2">
    <source>
        <dbReference type="Proteomes" id="UP000491181"/>
    </source>
</evidence>
<evidence type="ECO:0000313" key="1">
    <source>
        <dbReference type="EMBL" id="GFH84633.1"/>
    </source>
</evidence>
<organism evidence="1 2">
    <name type="scientific">Bacteroides acidifaciens</name>
    <dbReference type="NCBI Taxonomy" id="85831"/>
    <lineage>
        <taxon>Bacteria</taxon>
        <taxon>Pseudomonadati</taxon>
        <taxon>Bacteroidota</taxon>
        <taxon>Bacteroidia</taxon>
        <taxon>Bacteroidales</taxon>
        <taxon>Bacteroidaceae</taxon>
        <taxon>Bacteroides</taxon>
    </lineage>
</organism>
<reference evidence="1 2" key="1">
    <citation type="journal article" date="2020" name="Microbiome">
        <title>Single-cell genomics of uncultured bacteria reveals dietary fiber responders in the mouse gut microbiota.</title>
        <authorList>
            <person name="Chijiiwa R."/>
            <person name="Hosokawa M."/>
            <person name="Kogawa M."/>
            <person name="Nishikawa Y."/>
            <person name="Ide K."/>
            <person name="Sakanashi C."/>
            <person name="Takahashi K."/>
            <person name="Takeyama H."/>
        </authorList>
    </citation>
    <scope>NUCLEOTIDE SEQUENCE [LARGE SCALE GENOMIC DNA]</scope>
    <source>
        <strain evidence="1">IMSAGC_001</strain>
    </source>
</reference>
<name>A0A7I9ZWX4_9BACE</name>
<accession>A0A7I9ZWX4</accession>
<protein>
    <submittedName>
        <fullName evidence="1">Uncharacterized protein</fullName>
    </submittedName>
</protein>
<dbReference type="Proteomes" id="UP000491181">
    <property type="component" value="Unassembled WGS sequence"/>
</dbReference>
<dbReference type="EMBL" id="BLLS01000001">
    <property type="protein sequence ID" value="GFH84633.1"/>
    <property type="molecule type" value="Genomic_DNA"/>
</dbReference>
<sequence>MAIYIKPVPTLRGDVADKFNRMAERNATSKRASVDFTEKVKTTRAILEKSKFNK</sequence>
<dbReference type="RefSeq" id="WP_172503403.1">
    <property type="nucleotide sequence ID" value="NZ_BLLS01000001.1"/>
</dbReference>
<dbReference type="AlphaFoldDB" id="A0A7I9ZWX4"/>
<comment type="caution">
    <text evidence="1">The sequence shown here is derived from an EMBL/GenBank/DDBJ whole genome shotgun (WGS) entry which is preliminary data.</text>
</comment>
<proteinExistence type="predicted"/>
<gene>
    <name evidence="1" type="ORF">IMSAGC001_00028</name>
</gene>